<dbReference type="InterPro" id="IPR039536">
    <property type="entry name" value="TetR_C_Proteobacteria"/>
</dbReference>
<evidence type="ECO:0000256" key="3">
    <source>
        <dbReference type="ARBA" id="ARBA00023163"/>
    </source>
</evidence>
<evidence type="ECO:0000313" key="6">
    <source>
        <dbReference type="EMBL" id="TCM85579.1"/>
    </source>
</evidence>
<evidence type="ECO:0000313" key="7">
    <source>
        <dbReference type="Proteomes" id="UP000295277"/>
    </source>
</evidence>
<organism evidence="6 7">
    <name type="scientific">Rhodovulum steppense</name>
    <dbReference type="NCBI Taxonomy" id="540251"/>
    <lineage>
        <taxon>Bacteria</taxon>
        <taxon>Pseudomonadati</taxon>
        <taxon>Pseudomonadota</taxon>
        <taxon>Alphaproteobacteria</taxon>
        <taxon>Rhodobacterales</taxon>
        <taxon>Paracoccaceae</taxon>
        <taxon>Rhodovulum</taxon>
    </lineage>
</organism>
<keyword evidence="1" id="KW-0805">Transcription regulation</keyword>
<gene>
    <name evidence="6" type="ORF">EV216_107153</name>
</gene>
<evidence type="ECO:0000259" key="5">
    <source>
        <dbReference type="PROSITE" id="PS50977"/>
    </source>
</evidence>
<dbReference type="InterPro" id="IPR050109">
    <property type="entry name" value="HTH-type_TetR-like_transc_reg"/>
</dbReference>
<dbReference type="AlphaFoldDB" id="A0A4R1YWL3"/>
<dbReference type="GO" id="GO:0000976">
    <property type="term" value="F:transcription cis-regulatory region binding"/>
    <property type="evidence" value="ECO:0007669"/>
    <property type="project" value="TreeGrafter"/>
</dbReference>
<name>A0A4R1YWL3_9RHOB</name>
<dbReference type="PRINTS" id="PR00455">
    <property type="entry name" value="HTHTETR"/>
</dbReference>
<evidence type="ECO:0000256" key="4">
    <source>
        <dbReference type="PROSITE-ProRule" id="PRU00335"/>
    </source>
</evidence>
<reference evidence="6 7" key="1">
    <citation type="submission" date="2019-03" db="EMBL/GenBank/DDBJ databases">
        <title>Genomic Encyclopedia of Type Strains, Phase IV (KMG-IV): sequencing the most valuable type-strain genomes for metagenomic binning, comparative biology and taxonomic classification.</title>
        <authorList>
            <person name="Goeker M."/>
        </authorList>
    </citation>
    <scope>NUCLEOTIDE SEQUENCE [LARGE SCALE GENOMIC DNA]</scope>
    <source>
        <strain evidence="6 7">DSM 21153</strain>
    </source>
</reference>
<dbReference type="GO" id="GO:0003700">
    <property type="term" value="F:DNA-binding transcription factor activity"/>
    <property type="evidence" value="ECO:0007669"/>
    <property type="project" value="TreeGrafter"/>
</dbReference>
<dbReference type="Gene3D" id="1.10.357.10">
    <property type="entry name" value="Tetracycline Repressor, domain 2"/>
    <property type="match status" value="1"/>
</dbReference>
<dbReference type="Pfam" id="PF00440">
    <property type="entry name" value="TetR_N"/>
    <property type="match status" value="1"/>
</dbReference>
<dbReference type="SUPFAM" id="SSF46689">
    <property type="entry name" value="Homeodomain-like"/>
    <property type="match status" value="1"/>
</dbReference>
<dbReference type="EMBL" id="SLVM01000007">
    <property type="protein sequence ID" value="TCM85579.1"/>
    <property type="molecule type" value="Genomic_DNA"/>
</dbReference>
<accession>A0A4R1YWL3</accession>
<dbReference type="Proteomes" id="UP000295277">
    <property type="component" value="Unassembled WGS sequence"/>
</dbReference>
<comment type="caution">
    <text evidence="6">The sequence shown here is derived from an EMBL/GenBank/DDBJ whole genome shotgun (WGS) entry which is preliminary data.</text>
</comment>
<keyword evidence="3" id="KW-0804">Transcription</keyword>
<evidence type="ECO:0000256" key="2">
    <source>
        <dbReference type="ARBA" id="ARBA00023125"/>
    </source>
</evidence>
<keyword evidence="7" id="KW-1185">Reference proteome</keyword>
<dbReference type="Pfam" id="PF14246">
    <property type="entry name" value="TetR_C_7"/>
    <property type="match status" value="1"/>
</dbReference>
<dbReference type="InterPro" id="IPR001647">
    <property type="entry name" value="HTH_TetR"/>
</dbReference>
<dbReference type="RefSeq" id="WP_165899173.1">
    <property type="nucleotide sequence ID" value="NZ_SLVM01000007.1"/>
</dbReference>
<protein>
    <submittedName>
        <fullName evidence="6">TetR family transcriptional regulator</fullName>
    </submittedName>
</protein>
<feature type="domain" description="HTH tetR-type" evidence="5">
    <location>
        <begin position="7"/>
        <end position="67"/>
    </location>
</feature>
<dbReference type="PANTHER" id="PTHR30055:SF234">
    <property type="entry name" value="HTH-TYPE TRANSCRIPTIONAL REGULATOR BETI"/>
    <property type="match status" value="1"/>
</dbReference>
<dbReference type="PANTHER" id="PTHR30055">
    <property type="entry name" value="HTH-TYPE TRANSCRIPTIONAL REGULATOR RUTR"/>
    <property type="match status" value="1"/>
</dbReference>
<evidence type="ECO:0000256" key="1">
    <source>
        <dbReference type="ARBA" id="ARBA00023015"/>
    </source>
</evidence>
<keyword evidence="2 4" id="KW-0238">DNA-binding</keyword>
<proteinExistence type="predicted"/>
<dbReference type="PROSITE" id="PS50977">
    <property type="entry name" value="HTH_TETR_2"/>
    <property type="match status" value="1"/>
</dbReference>
<sequence length="208" mass="22570">MTGEGPEDRRREIEAAAFELLAEKGYRSTSMLQIAKRAAASNQTLYAWYGNKQTLFQSLIEENAKAVKALLRDAVAGQTDEIEALRSLGPLLLTFTTGEKAIIMNRAAIADASETGILGTAIDTTARQEMIAMINEIMTQLVVSGRFVEGTEPSVAAETYISLLFGEVPLQQAMGRLAPLDVATIADRSERALALTLQLFGNHQAKHD</sequence>
<feature type="DNA-binding region" description="H-T-H motif" evidence="4">
    <location>
        <begin position="30"/>
        <end position="49"/>
    </location>
</feature>
<dbReference type="InterPro" id="IPR009057">
    <property type="entry name" value="Homeodomain-like_sf"/>
</dbReference>